<comment type="cofactor">
    <cofactor evidence="1 19">
        <name>Mg(2+)</name>
        <dbReference type="ChEBI" id="CHEBI:18420"/>
    </cofactor>
</comment>
<evidence type="ECO:0000256" key="17">
    <source>
        <dbReference type="ARBA" id="ARBA00048623"/>
    </source>
</evidence>
<dbReference type="PANTHER" id="PTHR34148:SF1">
    <property type="entry name" value="ADENOSYLCOBINAMIDE-GDP RIBAZOLETRANSFERASE"/>
    <property type="match status" value="1"/>
</dbReference>
<evidence type="ECO:0000256" key="6">
    <source>
        <dbReference type="ARBA" id="ARBA00015850"/>
    </source>
</evidence>
<protein>
    <recommendedName>
        <fullName evidence="6 19">Adenosylcobinamide-GDP ribazoletransferase</fullName>
        <ecNumber evidence="5 19">2.7.8.26</ecNumber>
    </recommendedName>
    <alternativeName>
        <fullName evidence="16 19">Cobalamin synthase</fullName>
    </alternativeName>
    <alternativeName>
        <fullName evidence="15 19">Cobalamin-5'-phosphate synthase</fullName>
    </alternativeName>
</protein>
<evidence type="ECO:0000256" key="16">
    <source>
        <dbReference type="ARBA" id="ARBA00032853"/>
    </source>
</evidence>
<comment type="catalytic activity">
    <reaction evidence="17 19">
        <text>alpha-ribazole + adenosylcob(III)inamide-GDP = adenosylcob(III)alamin + GMP + H(+)</text>
        <dbReference type="Rhea" id="RHEA:16049"/>
        <dbReference type="ChEBI" id="CHEBI:10329"/>
        <dbReference type="ChEBI" id="CHEBI:15378"/>
        <dbReference type="ChEBI" id="CHEBI:18408"/>
        <dbReference type="ChEBI" id="CHEBI:58115"/>
        <dbReference type="ChEBI" id="CHEBI:60487"/>
        <dbReference type="EC" id="2.7.8.26"/>
    </reaction>
</comment>
<keyword evidence="9 19" id="KW-0808">Transferase</keyword>
<organism evidence="20 21">
    <name type="scientific">Salipiger mucosus DSM 16094</name>
    <dbReference type="NCBI Taxonomy" id="1123237"/>
    <lineage>
        <taxon>Bacteria</taxon>
        <taxon>Pseudomonadati</taxon>
        <taxon>Pseudomonadota</taxon>
        <taxon>Alphaproteobacteria</taxon>
        <taxon>Rhodobacterales</taxon>
        <taxon>Roseobacteraceae</taxon>
        <taxon>Salipiger</taxon>
    </lineage>
</organism>
<comment type="function">
    <text evidence="14 19">Joins adenosylcobinamide-GDP and alpha-ribazole to generate adenosylcobalamin (Ado-cobalamin). Also synthesizes adenosylcobalamin 5'-phosphate from adenosylcobinamide-GDP and alpha-ribazole 5'-phosphate.</text>
</comment>
<comment type="caution">
    <text evidence="20">The sequence shown here is derived from an EMBL/GenBank/DDBJ whole genome shotgun (WGS) entry which is preliminary data.</text>
</comment>
<evidence type="ECO:0000256" key="2">
    <source>
        <dbReference type="ARBA" id="ARBA00004651"/>
    </source>
</evidence>
<dbReference type="AlphaFoldDB" id="S9Q9N6"/>
<feature type="transmembrane region" description="Helical" evidence="19">
    <location>
        <begin position="112"/>
        <end position="132"/>
    </location>
</feature>
<feature type="transmembrane region" description="Helical" evidence="19">
    <location>
        <begin position="138"/>
        <end position="158"/>
    </location>
</feature>
<comment type="subcellular location">
    <subcellularLocation>
        <location evidence="2 19">Cell membrane</location>
        <topology evidence="2 19">Multi-pass membrane protein</topology>
    </subcellularLocation>
</comment>
<dbReference type="Pfam" id="PF02654">
    <property type="entry name" value="CobS"/>
    <property type="match status" value="1"/>
</dbReference>
<dbReference type="Proteomes" id="UP000015347">
    <property type="component" value="Unassembled WGS sequence"/>
</dbReference>
<evidence type="ECO:0000256" key="14">
    <source>
        <dbReference type="ARBA" id="ARBA00025228"/>
    </source>
</evidence>
<dbReference type="PANTHER" id="PTHR34148">
    <property type="entry name" value="ADENOSYLCOBINAMIDE-GDP RIBAZOLETRANSFERASE"/>
    <property type="match status" value="1"/>
</dbReference>
<evidence type="ECO:0000313" key="21">
    <source>
        <dbReference type="Proteomes" id="UP000015347"/>
    </source>
</evidence>
<dbReference type="InterPro" id="IPR003805">
    <property type="entry name" value="CobS"/>
</dbReference>
<dbReference type="GO" id="GO:0009236">
    <property type="term" value="P:cobalamin biosynthetic process"/>
    <property type="evidence" value="ECO:0007669"/>
    <property type="project" value="UniProtKB-UniRule"/>
</dbReference>
<dbReference type="GO" id="GO:0005886">
    <property type="term" value="C:plasma membrane"/>
    <property type="evidence" value="ECO:0007669"/>
    <property type="project" value="UniProtKB-SubCell"/>
</dbReference>
<gene>
    <name evidence="19" type="primary">cobS</name>
    <name evidence="20" type="ORF">Salmuc_00529</name>
</gene>
<evidence type="ECO:0000256" key="1">
    <source>
        <dbReference type="ARBA" id="ARBA00001946"/>
    </source>
</evidence>
<keyword evidence="10 19" id="KW-0812">Transmembrane</keyword>
<dbReference type="GO" id="GO:0008818">
    <property type="term" value="F:cobalamin 5'-phosphate synthase activity"/>
    <property type="evidence" value="ECO:0007669"/>
    <property type="project" value="UniProtKB-UniRule"/>
</dbReference>
<evidence type="ECO:0000313" key="20">
    <source>
        <dbReference type="EMBL" id="EPX76697.1"/>
    </source>
</evidence>
<comment type="catalytic activity">
    <reaction evidence="18 19">
        <text>alpha-ribazole 5'-phosphate + adenosylcob(III)inamide-GDP = adenosylcob(III)alamin 5'-phosphate + GMP + H(+)</text>
        <dbReference type="Rhea" id="RHEA:23560"/>
        <dbReference type="ChEBI" id="CHEBI:15378"/>
        <dbReference type="ChEBI" id="CHEBI:57918"/>
        <dbReference type="ChEBI" id="CHEBI:58115"/>
        <dbReference type="ChEBI" id="CHEBI:60487"/>
        <dbReference type="ChEBI" id="CHEBI:60493"/>
        <dbReference type="EC" id="2.7.8.26"/>
    </reaction>
</comment>
<evidence type="ECO:0000256" key="4">
    <source>
        <dbReference type="ARBA" id="ARBA00010561"/>
    </source>
</evidence>
<evidence type="ECO:0000256" key="7">
    <source>
        <dbReference type="ARBA" id="ARBA00022475"/>
    </source>
</evidence>
<evidence type="ECO:0000256" key="9">
    <source>
        <dbReference type="ARBA" id="ARBA00022679"/>
    </source>
</evidence>
<dbReference type="eggNOG" id="COG0368">
    <property type="taxonomic scope" value="Bacteria"/>
</dbReference>
<proteinExistence type="inferred from homology"/>
<evidence type="ECO:0000256" key="12">
    <source>
        <dbReference type="ARBA" id="ARBA00022989"/>
    </source>
</evidence>
<keyword evidence="21" id="KW-1185">Reference proteome</keyword>
<accession>S9Q9N6</accession>
<dbReference type="EMBL" id="APVH01000046">
    <property type="protein sequence ID" value="EPX76697.1"/>
    <property type="molecule type" value="Genomic_DNA"/>
</dbReference>
<dbReference type="HAMAP" id="MF_00719">
    <property type="entry name" value="CobS"/>
    <property type="match status" value="1"/>
</dbReference>
<dbReference type="NCBIfam" id="TIGR00317">
    <property type="entry name" value="cobS"/>
    <property type="match status" value="1"/>
</dbReference>
<reference evidence="21" key="1">
    <citation type="journal article" date="2014" name="Stand. Genomic Sci.">
        <title>Genome sequence of the exopolysaccharide-producing Salipiger mucosus type strain (DSM 16094(T)), a moderately halophilic member of the Roseobacter clade.</title>
        <authorList>
            <person name="Riedel T."/>
            <person name="Spring S."/>
            <person name="Fiebig A."/>
            <person name="Petersen J."/>
            <person name="Kyrpides N.C."/>
            <person name="Goker M."/>
            <person name="Klenk H.P."/>
        </authorList>
    </citation>
    <scope>NUCLEOTIDE SEQUENCE [LARGE SCALE GENOMIC DNA]</scope>
    <source>
        <strain evidence="21">DSM 16094</strain>
    </source>
</reference>
<dbReference type="GO" id="GO:0051073">
    <property type="term" value="F:adenosylcobinamide-GDP ribazoletransferase activity"/>
    <property type="evidence" value="ECO:0007669"/>
    <property type="project" value="UniProtKB-UniRule"/>
</dbReference>
<evidence type="ECO:0000256" key="18">
    <source>
        <dbReference type="ARBA" id="ARBA00049504"/>
    </source>
</evidence>
<name>S9Q9N6_9RHOB</name>
<keyword evidence="8 19" id="KW-0169">Cobalamin biosynthesis</keyword>
<evidence type="ECO:0000256" key="8">
    <source>
        <dbReference type="ARBA" id="ARBA00022573"/>
    </source>
</evidence>
<evidence type="ECO:0000256" key="5">
    <source>
        <dbReference type="ARBA" id="ARBA00013200"/>
    </source>
</evidence>
<keyword evidence="12 19" id="KW-1133">Transmembrane helix</keyword>
<dbReference type="UniPathway" id="UPA00148">
    <property type="reaction ID" value="UER00238"/>
</dbReference>
<evidence type="ECO:0000256" key="19">
    <source>
        <dbReference type="HAMAP-Rule" id="MF_00719"/>
    </source>
</evidence>
<dbReference type="RefSeq" id="WP_020039411.1">
    <property type="nucleotide sequence ID" value="NZ_KE557282.1"/>
</dbReference>
<comment type="pathway">
    <text evidence="3 19">Cofactor biosynthesis; adenosylcobalamin biosynthesis; adenosylcobalamin from cob(II)yrinate a,c-diamide: step 7/7.</text>
</comment>
<comment type="similarity">
    <text evidence="4 19">Belongs to the CobS family.</text>
</comment>
<feature type="transmembrane region" description="Helical" evidence="19">
    <location>
        <begin position="178"/>
        <end position="194"/>
    </location>
</feature>
<keyword evidence="7 19" id="KW-1003">Cell membrane</keyword>
<sequence>MSLGHRVDEARLALAMLSRLPVGRLRDPAPGLGQASWAYPLAGLPLGLIGWAVLHAALAIGLAPLAAALLCVLAMVMATGALHHDGLADFADGIWGGHDRARRLEIMRDSRIGSYGVIALALALGLEAAALGQPHAPSLATFLLVAVASRLAMLALLLRLPPARSDGLGHMTTQASPAAILPGALLVLALAFGAGPASPVILAVMALPPLIVARLAMRRLGGQTGDVLGAAQLVAEVAGWLAWSALLAGPAT</sequence>
<keyword evidence="13 19" id="KW-0472">Membrane</keyword>
<evidence type="ECO:0000256" key="3">
    <source>
        <dbReference type="ARBA" id="ARBA00004663"/>
    </source>
</evidence>
<keyword evidence="11 19" id="KW-0460">Magnesium</keyword>
<feature type="transmembrane region" description="Helical" evidence="19">
    <location>
        <begin position="48"/>
        <end position="76"/>
    </location>
</feature>
<evidence type="ECO:0000256" key="13">
    <source>
        <dbReference type="ARBA" id="ARBA00023136"/>
    </source>
</evidence>
<dbReference type="EC" id="2.7.8.26" evidence="5 19"/>
<evidence type="ECO:0000256" key="11">
    <source>
        <dbReference type="ARBA" id="ARBA00022842"/>
    </source>
</evidence>
<dbReference type="OrthoDB" id="9794626at2"/>
<dbReference type="HOGENOM" id="CLU_057426_1_0_5"/>
<evidence type="ECO:0000256" key="15">
    <source>
        <dbReference type="ARBA" id="ARBA00032605"/>
    </source>
</evidence>
<dbReference type="STRING" id="1123237.Salmuc_00529"/>
<evidence type="ECO:0000256" key="10">
    <source>
        <dbReference type="ARBA" id="ARBA00022692"/>
    </source>
</evidence>